<dbReference type="EMBL" id="JANAKD010000057">
    <property type="protein sequence ID" value="KAJ3498322.1"/>
    <property type="molecule type" value="Genomic_DNA"/>
</dbReference>
<evidence type="ECO:0000313" key="2">
    <source>
        <dbReference type="Proteomes" id="UP001148737"/>
    </source>
</evidence>
<evidence type="ECO:0000313" key="1">
    <source>
        <dbReference type="EMBL" id="KAJ3498322.1"/>
    </source>
</evidence>
<proteinExistence type="predicted"/>
<accession>A0ACC1R6A6</accession>
<dbReference type="Proteomes" id="UP001148737">
    <property type="component" value="Unassembled WGS sequence"/>
</dbReference>
<keyword evidence="2" id="KW-1185">Reference proteome</keyword>
<protein>
    <submittedName>
        <fullName evidence="1">Uncharacterized protein</fullName>
    </submittedName>
</protein>
<reference evidence="1" key="1">
    <citation type="submission" date="2022-07" db="EMBL/GenBank/DDBJ databases">
        <title>Genome Sequence of Lecanicillium saksenae.</title>
        <authorList>
            <person name="Buettner E."/>
        </authorList>
    </citation>
    <scope>NUCLEOTIDE SEQUENCE</scope>
    <source>
        <strain evidence="1">VT-O1</strain>
    </source>
</reference>
<gene>
    <name evidence="1" type="ORF">NLG97_g1217</name>
</gene>
<organism evidence="1 2">
    <name type="scientific">Lecanicillium saksenae</name>
    <dbReference type="NCBI Taxonomy" id="468837"/>
    <lineage>
        <taxon>Eukaryota</taxon>
        <taxon>Fungi</taxon>
        <taxon>Dikarya</taxon>
        <taxon>Ascomycota</taxon>
        <taxon>Pezizomycotina</taxon>
        <taxon>Sordariomycetes</taxon>
        <taxon>Hypocreomycetidae</taxon>
        <taxon>Hypocreales</taxon>
        <taxon>Cordycipitaceae</taxon>
        <taxon>Lecanicillium</taxon>
    </lineage>
</organism>
<comment type="caution">
    <text evidence="1">The sequence shown here is derived from an EMBL/GenBank/DDBJ whole genome shotgun (WGS) entry which is preliminary data.</text>
</comment>
<name>A0ACC1R6A6_9HYPO</name>
<sequence>MAAERPLLLRASSACDSCAIRRVRCDAGAPCEECRVRSMRCTYFHTRKKRGPKGPRQSTTLKILELQRKADLDSLGSGQHGDSSGSPTSSPPPPSEALCASMMDNLELLGATISPCLDPFESLTLESYFHHLDIFHERLYSIWPVILTQELKQRMSSFPTDFGTYALAAAVCAATITQLGLPGNSEGFDQPSSPHFALIAQCAYQMGHAPYVGAADPVLLPFFLHVYFANTGNLRAAGDYLQRAVTALQWQQFNQDTANSPTDTSIQHMELFCLVFNTERSAKE</sequence>